<keyword evidence="9" id="KW-1185">Reference proteome</keyword>
<dbReference type="InterPro" id="IPR011990">
    <property type="entry name" value="TPR-like_helical_dom_sf"/>
</dbReference>
<accession>A0A1I2S5J7</accession>
<feature type="repeat" description="TPR" evidence="6">
    <location>
        <begin position="281"/>
        <end position="314"/>
    </location>
</feature>
<protein>
    <submittedName>
        <fullName evidence="8">Tetratricopeptide repeat-containing protein</fullName>
    </submittedName>
</protein>
<dbReference type="Proteomes" id="UP000198661">
    <property type="component" value="Unassembled WGS sequence"/>
</dbReference>
<dbReference type="EMBL" id="FOOK01000038">
    <property type="protein sequence ID" value="SFG48088.1"/>
    <property type="molecule type" value="Genomic_DNA"/>
</dbReference>
<dbReference type="STRING" id="201973.SAMN04488025_13811"/>
<dbReference type="InterPro" id="IPR019734">
    <property type="entry name" value="TPR_rpt"/>
</dbReference>
<dbReference type="GO" id="GO:0005737">
    <property type="term" value="C:cytoplasm"/>
    <property type="evidence" value="ECO:0007669"/>
    <property type="project" value="UniProtKB-SubCell"/>
</dbReference>
<comment type="similarity">
    <text evidence="5">Belongs to the Rap family.</text>
</comment>
<gene>
    <name evidence="8" type="ORF">SAMN04488025_13811</name>
</gene>
<dbReference type="Gene3D" id="1.10.260.40">
    <property type="entry name" value="lambda repressor-like DNA-binding domains"/>
    <property type="match status" value="1"/>
</dbReference>
<dbReference type="AlphaFoldDB" id="A0A1I2S5J7"/>
<keyword evidence="4 6" id="KW-0802">TPR repeat</keyword>
<evidence type="ECO:0000256" key="5">
    <source>
        <dbReference type="ARBA" id="ARBA00038253"/>
    </source>
</evidence>
<sequence>MMNTLDLAQTGELIRKIRKERGLRLEDLADENISPATISNIERGIPHVHVDKIRYLLNKLDLDPERLPELITDKQEEMETMKLRLVSIESMIDCGNVDQAIDELKSFSVPDDHPFAAFISLLKGKSQVKKRKWRRAERELLNAIRIANQNPQVKSSNIAAGSYNELSIISYFNNNVEKALELVEKGLETFVEDGERRYFKSVLLGNKALYLEHLDRVPEALRVVEDLWDTIPEIPSIETVLNLYELRSVLLRRSGMYEDAIKYAEEGIEIGRINRQTSRLFHLWTALGSVYLNMKKWNKAEIALKTALSVSENMLYPNGLTTVYTKLGILYMNQQKWEEAHKAMSEARKTGERTNDLRRLSLAYLVSGDCHRAEGDESKAVPYYQQALQLARKLRNKKREYAALFRLAQCAEHTNEQEFRQYVEKMYEVQVELTQPKGMGYEDIE</sequence>
<evidence type="ECO:0000313" key="8">
    <source>
        <dbReference type="EMBL" id="SFG48088.1"/>
    </source>
</evidence>
<evidence type="ECO:0000313" key="9">
    <source>
        <dbReference type="Proteomes" id="UP000198661"/>
    </source>
</evidence>
<dbReference type="CDD" id="cd00093">
    <property type="entry name" value="HTH_XRE"/>
    <property type="match status" value="1"/>
</dbReference>
<evidence type="ECO:0000256" key="1">
    <source>
        <dbReference type="ARBA" id="ARBA00004496"/>
    </source>
</evidence>
<keyword evidence="3" id="KW-0677">Repeat</keyword>
<evidence type="ECO:0000256" key="6">
    <source>
        <dbReference type="PROSITE-ProRule" id="PRU00339"/>
    </source>
</evidence>
<evidence type="ECO:0000256" key="2">
    <source>
        <dbReference type="ARBA" id="ARBA00022490"/>
    </source>
</evidence>
<dbReference type="GO" id="GO:0003677">
    <property type="term" value="F:DNA binding"/>
    <property type="evidence" value="ECO:0007669"/>
    <property type="project" value="InterPro"/>
</dbReference>
<reference evidence="9" key="1">
    <citation type="submission" date="2016-10" db="EMBL/GenBank/DDBJ databases">
        <authorList>
            <person name="Varghese N."/>
            <person name="Submissions S."/>
        </authorList>
    </citation>
    <scope>NUCLEOTIDE SEQUENCE [LARGE SCALE GENOMIC DNA]</scope>
    <source>
        <strain evidence="9">DSM 44945</strain>
    </source>
</reference>
<dbReference type="InterPro" id="IPR010982">
    <property type="entry name" value="Lambda_DNA-bd_dom_sf"/>
</dbReference>
<feature type="repeat" description="TPR" evidence="6">
    <location>
        <begin position="321"/>
        <end position="354"/>
    </location>
</feature>
<dbReference type="SMART" id="SM00530">
    <property type="entry name" value="HTH_XRE"/>
    <property type="match status" value="1"/>
</dbReference>
<dbReference type="InterPro" id="IPR051476">
    <property type="entry name" value="Bac_ResReg_Asp_Phosphatase"/>
</dbReference>
<dbReference type="RefSeq" id="WP_177199211.1">
    <property type="nucleotide sequence ID" value="NZ_FOOK01000038.1"/>
</dbReference>
<organism evidence="8 9">
    <name type="scientific">Planifilum fulgidum</name>
    <dbReference type="NCBI Taxonomy" id="201973"/>
    <lineage>
        <taxon>Bacteria</taxon>
        <taxon>Bacillati</taxon>
        <taxon>Bacillota</taxon>
        <taxon>Bacilli</taxon>
        <taxon>Bacillales</taxon>
        <taxon>Thermoactinomycetaceae</taxon>
        <taxon>Planifilum</taxon>
    </lineage>
</organism>
<dbReference type="PANTHER" id="PTHR46630:SF1">
    <property type="entry name" value="TETRATRICOPEPTIDE REPEAT PROTEIN 29"/>
    <property type="match status" value="1"/>
</dbReference>
<comment type="subcellular location">
    <subcellularLocation>
        <location evidence="1">Cytoplasm</location>
    </subcellularLocation>
</comment>
<dbReference type="InterPro" id="IPR001387">
    <property type="entry name" value="Cro/C1-type_HTH"/>
</dbReference>
<dbReference type="PROSITE" id="PS50943">
    <property type="entry name" value="HTH_CROC1"/>
    <property type="match status" value="1"/>
</dbReference>
<dbReference type="PROSITE" id="PS50005">
    <property type="entry name" value="TPR"/>
    <property type="match status" value="3"/>
</dbReference>
<proteinExistence type="inferred from homology"/>
<dbReference type="SUPFAM" id="SSF47413">
    <property type="entry name" value="lambda repressor-like DNA-binding domains"/>
    <property type="match status" value="1"/>
</dbReference>
<evidence type="ECO:0000256" key="4">
    <source>
        <dbReference type="ARBA" id="ARBA00022803"/>
    </source>
</evidence>
<dbReference type="Gene3D" id="1.25.40.10">
    <property type="entry name" value="Tetratricopeptide repeat domain"/>
    <property type="match status" value="2"/>
</dbReference>
<feature type="repeat" description="TPR" evidence="6">
    <location>
        <begin position="361"/>
        <end position="394"/>
    </location>
</feature>
<name>A0A1I2S5J7_9BACL</name>
<dbReference type="PANTHER" id="PTHR46630">
    <property type="entry name" value="TETRATRICOPEPTIDE REPEAT PROTEIN 29"/>
    <property type="match status" value="1"/>
</dbReference>
<dbReference type="Pfam" id="PF13424">
    <property type="entry name" value="TPR_12"/>
    <property type="match status" value="1"/>
</dbReference>
<dbReference type="Pfam" id="PF01381">
    <property type="entry name" value="HTH_3"/>
    <property type="match status" value="1"/>
</dbReference>
<dbReference type="SUPFAM" id="SSF48452">
    <property type="entry name" value="TPR-like"/>
    <property type="match status" value="2"/>
</dbReference>
<dbReference type="Pfam" id="PF13181">
    <property type="entry name" value="TPR_8"/>
    <property type="match status" value="1"/>
</dbReference>
<dbReference type="SMART" id="SM00028">
    <property type="entry name" value="TPR"/>
    <property type="match status" value="6"/>
</dbReference>
<evidence type="ECO:0000256" key="3">
    <source>
        <dbReference type="ARBA" id="ARBA00022737"/>
    </source>
</evidence>
<evidence type="ECO:0000259" key="7">
    <source>
        <dbReference type="PROSITE" id="PS50943"/>
    </source>
</evidence>
<feature type="domain" description="HTH cro/C1-type" evidence="7">
    <location>
        <begin position="14"/>
        <end position="67"/>
    </location>
</feature>
<keyword evidence="2" id="KW-0963">Cytoplasm</keyword>